<organism evidence="2">
    <name type="scientific">marine sediment metagenome</name>
    <dbReference type="NCBI Taxonomy" id="412755"/>
    <lineage>
        <taxon>unclassified sequences</taxon>
        <taxon>metagenomes</taxon>
        <taxon>ecological metagenomes</taxon>
    </lineage>
</organism>
<sequence length="166" mass="18105">MGVGSLTYQWQRSAADSDADYSDIPGATTASYDDTGAPEDGGGRYYRCRLNAAGAAQQYSTSDRGYRGAAPNPPTNLLTEGQTNPTNITDFYPEFSAIFTDNTVGDNAENAWIQVSTDSTFATATHWDSGWIDIATTENNARCPDITYGGSEVVEAVTYYWRIRFM</sequence>
<evidence type="ECO:0000313" key="2">
    <source>
        <dbReference type="EMBL" id="GAJ24260.1"/>
    </source>
</evidence>
<gene>
    <name evidence="2" type="ORF">S12H4_56045</name>
</gene>
<comment type="caution">
    <text evidence="2">The sequence shown here is derived from an EMBL/GenBank/DDBJ whole genome shotgun (WGS) entry which is preliminary data.</text>
</comment>
<dbReference type="EMBL" id="BARW01036029">
    <property type="protein sequence ID" value="GAJ24260.1"/>
    <property type="molecule type" value="Genomic_DNA"/>
</dbReference>
<feature type="non-terminal residue" evidence="2">
    <location>
        <position position="166"/>
    </location>
</feature>
<dbReference type="Gene3D" id="2.60.40.2700">
    <property type="match status" value="1"/>
</dbReference>
<evidence type="ECO:0000256" key="1">
    <source>
        <dbReference type="SAM" id="MobiDB-lite"/>
    </source>
</evidence>
<name>X1W2T4_9ZZZZ</name>
<accession>X1W2T4</accession>
<evidence type="ECO:0008006" key="3">
    <source>
        <dbReference type="Google" id="ProtNLM"/>
    </source>
</evidence>
<reference evidence="2" key="1">
    <citation type="journal article" date="2014" name="Front. Microbiol.">
        <title>High frequency of phylogenetically diverse reductive dehalogenase-homologous genes in deep subseafloor sedimentary metagenomes.</title>
        <authorList>
            <person name="Kawai M."/>
            <person name="Futagami T."/>
            <person name="Toyoda A."/>
            <person name="Takaki Y."/>
            <person name="Nishi S."/>
            <person name="Hori S."/>
            <person name="Arai W."/>
            <person name="Tsubouchi T."/>
            <person name="Morono Y."/>
            <person name="Uchiyama I."/>
            <person name="Ito T."/>
            <person name="Fujiyama A."/>
            <person name="Inagaki F."/>
            <person name="Takami H."/>
        </authorList>
    </citation>
    <scope>NUCLEOTIDE SEQUENCE</scope>
    <source>
        <strain evidence="2">Expedition CK06-06</strain>
    </source>
</reference>
<protein>
    <recommendedName>
        <fullName evidence="3">Ig-like domain-containing protein</fullName>
    </recommendedName>
</protein>
<dbReference type="InterPro" id="IPR013783">
    <property type="entry name" value="Ig-like_fold"/>
</dbReference>
<proteinExistence type="predicted"/>
<feature type="region of interest" description="Disordered" evidence="1">
    <location>
        <begin position="14"/>
        <end position="38"/>
    </location>
</feature>
<dbReference type="Gene3D" id="2.60.40.10">
    <property type="entry name" value="Immunoglobulins"/>
    <property type="match status" value="1"/>
</dbReference>
<dbReference type="AlphaFoldDB" id="X1W2T4"/>